<feature type="transmembrane region" description="Helical" evidence="4">
    <location>
        <begin position="175"/>
        <end position="194"/>
    </location>
</feature>
<feature type="chain" id="PRO_5013367015" description="15-cis-phytoene synthase" evidence="5">
    <location>
        <begin position="28"/>
        <end position="643"/>
    </location>
</feature>
<evidence type="ECO:0000313" key="6">
    <source>
        <dbReference type="EMBL" id="ORX46998.1"/>
    </source>
</evidence>
<dbReference type="EMBL" id="MCGT01000035">
    <property type="protein sequence ID" value="ORX46998.1"/>
    <property type="molecule type" value="Genomic_DNA"/>
</dbReference>
<dbReference type="AlphaFoldDB" id="A0A1X2G7C8"/>
<dbReference type="Gene3D" id="1.10.600.10">
    <property type="entry name" value="Farnesyl Diphosphate Synthase"/>
    <property type="match status" value="1"/>
</dbReference>
<comment type="catalytic activity">
    <reaction evidence="1">
        <text>2 (2E,6E,10E)-geranylgeranyl diphosphate = 15-cis-phytoene + 2 diphosphate</text>
        <dbReference type="Rhea" id="RHEA:34475"/>
        <dbReference type="ChEBI" id="CHEBI:27787"/>
        <dbReference type="ChEBI" id="CHEBI:33019"/>
        <dbReference type="ChEBI" id="CHEBI:58756"/>
        <dbReference type="EC" id="2.5.1.32"/>
    </reaction>
</comment>
<dbReference type="SFLD" id="SFLDS00005">
    <property type="entry name" value="Isoprenoid_Synthase_Type_I"/>
    <property type="match status" value="1"/>
</dbReference>
<keyword evidence="4" id="KW-0812">Transmembrane</keyword>
<keyword evidence="5" id="KW-0732">Signal</keyword>
<sequence>MTKLEGIKAVFLCMAVLLLSLVTCAHQYPNNLCPSTSPDCSWLPQQTSTNQTTPLLTLQQAMAYSYNFLAQQSIWIEMGVLLTSLLTALQLWHLFTRWHFPILYAGILDSAKRNQYIRYLGSAFFILMGYYFMSEERPNTMHASSSAHCSTAAMFSFVLGLLWQYAGPYYINRRYALATSALVPACLVQAGVWMSTPAPSFVLTSDWGFNDRFLCCLMVVCISGLLDNADALLHTYPQVASRGNTKCMALMQSPFSWTYWRCMFGLINDVLPQQHELNPDPVLDLVQVIRGLGPASRSWKTMAALFPSPLRQELCILYGFFRACDDLVDDAPTLAQRHQNLQLIRAYMRLLFTMCDSGKLASCTPPSSVQDLFHQQKLQDATLAHHPHVDWSSLWEQLDKNPTAFSSFRALARISDHLCPKAADDLCKAWKIDLLGRPLNTEQDLLAYAALISGKFGELCTCVIMYKTGRGNWNGSDLQARNDKVVSQARATGQCLQLVNIARDILRDSLDGRCYVPMSYLMNNKQTFDYLRRGKPERVGNDCIRSHAVRILDLADQISGFAQLGIDGLPEEVQDGIRAAFDIYMAIGPIIRQELVFPMRAKVPSWKKQWIAFKYIYGLAGISTAFNEAATMVFGKKKGAELM</sequence>
<evidence type="ECO:0000256" key="1">
    <source>
        <dbReference type="ARBA" id="ARBA00001805"/>
    </source>
</evidence>
<feature type="transmembrane region" description="Helical" evidence="4">
    <location>
        <begin position="145"/>
        <end position="163"/>
    </location>
</feature>
<organism evidence="6 7">
    <name type="scientific">Hesseltinella vesiculosa</name>
    <dbReference type="NCBI Taxonomy" id="101127"/>
    <lineage>
        <taxon>Eukaryota</taxon>
        <taxon>Fungi</taxon>
        <taxon>Fungi incertae sedis</taxon>
        <taxon>Mucoromycota</taxon>
        <taxon>Mucoromycotina</taxon>
        <taxon>Mucoromycetes</taxon>
        <taxon>Mucorales</taxon>
        <taxon>Cunninghamellaceae</taxon>
        <taxon>Hesseltinella</taxon>
    </lineage>
</organism>
<name>A0A1X2G7C8_9FUNG</name>
<keyword evidence="3" id="KW-0125">Carotenoid biosynthesis</keyword>
<dbReference type="STRING" id="101127.A0A1X2G7C8"/>
<dbReference type="InterPro" id="IPR002060">
    <property type="entry name" value="Squ/phyt_synthse"/>
</dbReference>
<evidence type="ECO:0000256" key="4">
    <source>
        <dbReference type="SAM" id="Phobius"/>
    </source>
</evidence>
<feature type="transmembrane region" description="Helical" evidence="4">
    <location>
        <begin position="116"/>
        <end position="133"/>
    </location>
</feature>
<dbReference type="PANTHER" id="PTHR31480">
    <property type="entry name" value="BIFUNCTIONAL LYCOPENE CYCLASE/PHYTOENE SYNTHASE"/>
    <property type="match status" value="1"/>
</dbReference>
<gene>
    <name evidence="6" type="ORF">DM01DRAFT_1377396</name>
</gene>
<evidence type="ECO:0000313" key="7">
    <source>
        <dbReference type="Proteomes" id="UP000242146"/>
    </source>
</evidence>
<feature type="transmembrane region" description="Helical" evidence="4">
    <location>
        <begin position="74"/>
        <end position="95"/>
    </location>
</feature>
<keyword evidence="4" id="KW-0472">Membrane</keyword>
<feature type="signal peptide" evidence="5">
    <location>
        <begin position="1"/>
        <end position="27"/>
    </location>
</feature>
<evidence type="ECO:0000256" key="3">
    <source>
        <dbReference type="ARBA" id="ARBA00022746"/>
    </source>
</evidence>
<dbReference type="Proteomes" id="UP000242146">
    <property type="component" value="Unassembled WGS sequence"/>
</dbReference>
<comment type="caution">
    <text evidence="6">The sequence shown here is derived from an EMBL/GenBank/DDBJ whole genome shotgun (WGS) entry which is preliminary data.</text>
</comment>
<dbReference type="SFLD" id="SFLDG01018">
    <property type="entry name" value="Squalene/Phytoene_Synthase_Lik"/>
    <property type="match status" value="1"/>
</dbReference>
<dbReference type="Pfam" id="PF00494">
    <property type="entry name" value="SQS_PSY"/>
    <property type="match status" value="1"/>
</dbReference>
<accession>A0A1X2G7C8</accession>
<evidence type="ECO:0000256" key="2">
    <source>
        <dbReference type="ARBA" id="ARBA00012396"/>
    </source>
</evidence>
<keyword evidence="7" id="KW-1185">Reference proteome</keyword>
<proteinExistence type="predicted"/>
<dbReference type="GO" id="GO:0016117">
    <property type="term" value="P:carotenoid biosynthetic process"/>
    <property type="evidence" value="ECO:0007669"/>
    <property type="project" value="UniProtKB-KW"/>
</dbReference>
<dbReference type="OrthoDB" id="6600518at2759"/>
<reference evidence="6 7" key="1">
    <citation type="submission" date="2016-07" db="EMBL/GenBank/DDBJ databases">
        <title>Pervasive Adenine N6-methylation of Active Genes in Fungi.</title>
        <authorList>
            <consortium name="DOE Joint Genome Institute"/>
            <person name="Mondo S.J."/>
            <person name="Dannebaum R.O."/>
            <person name="Kuo R.C."/>
            <person name="Labutti K."/>
            <person name="Haridas S."/>
            <person name="Kuo A."/>
            <person name="Salamov A."/>
            <person name="Ahrendt S.R."/>
            <person name="Lipzen A."/>
            <person name="Sullivan W."/>
            <person name="Andreopoulos W.B."/>
            <person name="Clum A."/>
            <person name="Lindquist E."/>
            <person name="Daum C."/>
            <person name="Ramamoorthy G.K."/>
            <person name="Gryganskyi A."/>
            <person name="Culley D."/>
            <person name="Magnuson J.K."/>
            <person name="James T.Y."/>
            <person name="O'Malley M.A."/>
            <person name="Stajich J.E."/>
            <person name="Spatafora J.W."/>
            <person name="Visel A."/>
            <person name="Grigoriev I.V."/>
        </authorList>
    </citation>
    <scope>NUCLEOTIDE SEQUENCE [LARGE SCALE GENOMIC DNA]</scope>
    <source>
        <strain evidence="6 7">NRRL 3301</strain>
    </source>
</reference>
<protein>
    <recommendedName>
        <fullName evidence="2">15-cis-phytoene synthase</fullName>
        <ecNumber evidence="2">2.5.1.32</ecNumber>
    </recommendedName>
</protein>
<evidence type="ECO:0000256" key="5">
    <source>
        <dbReference type="SAM" id="SignalP"/>
    </source>
</evidence>
<dbReference type="EC" id="2.5.1.32" evidence="2"/>
<dbReference type="SUPFAM" id="SSF48576">
    <property type="entry name" value="Terpenoid synthases"/>
    <property type="match status" value="1"/>
</dbReference>
<dbReference type="InterPro" id="IPR008949">
    <property type="entry name" value="Isoprenoid_synthase_dom_sf"/>
</dbReference>
<keyword evidence="4" id="KW-1133">Transmembrane helix</keyword>